<dbReference type="CDD" id="cd00383">
    <property type="entry name" value="trans_reg_C"/>
    <property type="match status" value="1"/>
</dbReference>
<sequence length="516" mass="56691">MILCFGDFELDTDRYELRQHGECRQLEPRVFDLIAHFASHPAQLFTRDELIDEVWNGRLVSDTTISTCIKNARKALGDNGVTQNYIRTIRGRGFHFTKNVSERRTQTGRTPALSGARPIRPGNTGPCLLILPFRTLSGNPEIIRLADGLTSALSTILTRIPLLRLSARTTRYNNTAVAPGARDLHDELGVDFVIDANLQEIEDRVRITVQLTDARSDLRLWAEQFSIPANADSAIDKGVVAIIAKLEPQLLRAIYNTLRSNDGEPNARQLFLEAYSMLALRGWHHDSFSVAAELLRRSWTLEPDFALAPSCLSLVMGFGERVGLIGDRDSARAEALDAAERSLHLDSMDSTVLGFSGCALADIGYPDRAIRILTNAVEINPANAQAWAALGSVCMLQGRLDEAVTHLDHGMSISPLDSRLSIWGAFLTLALLLSDDVEAALQQGQLACQRDDHSYMPRVILAGVHLVREEHERARQTLDDAYRIKPDLSALQITTLLGNELGGALAQFGPSGSGAS</sequence>
<dbReference type="SUPFAM" id="SSF48452">
    <property type="entry name" value="TPR-like"/>
    <property type="match status" value="1"/>
</dbReference>
<dbReference type="SUPFAM" id="SSF46894">
    <property type="entry name" value="C-terminal effector domain of the bipartite response regulators"/>
    <property type="match status" value="1"/>
</dbReference>
<accession>A0A4R1HD92</accession>
<dbReference type="OrthoDB" id="1971692at2"/>
<dbReference type="SMART" id="SM00028">
    <property type="entry name" value="TPR"/>
    <property type="match status" value="2"/>
</dbReference>
<dbReference type="InterPro" id="IPR016032">
    <property type="entry name" value="Sig_transdc_resp-reg_C-effctor"/>
</dbReference>
<keyword evidence="1 3" id="KW-0238">DNA-binding</keyword>
<dbReference type="GO" id="GO:0003677">
    <property type="term" value="F:DNA binding"/>
    <property type="evidence" value="ECO:0007669"/>
    <property type="project" value="UniProtKB-UniRule"/>
</dbReference>
<comment type="caution">
    <text evidence="5">The sequence shown here is derived from an EMBL/GenBank/DDBJ whole genome shotgun (WGS) entry which is preliminary data.</text>
</comment>
<dbReference type="Pfam" id="PF14559">
    <property type="entry name" value="TPR_19"/>
    <property type="match status" value="1"/>
</dbReference>
<keyword evidence="6" id="KW-1185">Reference proteome</keyword>
<evidence type="ECO:0000313" key="5">
    <source>
        <dbReference type="EMBL" id="TCK18651.1"/>
    </source>
</evidence>
<dbReference type="GO" id="GO:0006355">
    <property type="term" value="P:regulation of DNA-templated transcription"/>
    <property type="evidence" value="ECO:0007669"/>
    <property type="project" value="InterPro"/>
</dbReference>
<name>A0A4R1HD92_9GAMM</name>
<dbReference type="Gene3D" id="1.10.10.10">
    <property type="entry name" value="Winged helix-like DNA-binding domain superfamily/Winged helix DNA-binding domain"/>
    <property type="match status" value="1"/>
</dbReference>
<dbReference type="GO" id="GO:0000160">
    <property type="term" value="P:phosphorelay signal transduction system"/>
    <property type="evidence" value="ECO:0007669"/>
    <property type="project" value="InterPro"/>
</dbReference>
<dbReference type="SMART" id="SM00862">
    <property type="entry name" value="Trans_reg_C"/>
    <property type="match status" value="1"/>
</dbReference>
<proteinExistence type="predicted"/>
<dbReference type="Pfam" id="PF00486">
    <property type="entry name" value="Trans_reg_C"/>
    <property type="match status" value="1"/>
</dbReference>
<evidence type="ECO:0000259" key="4">
    <source>
        <dbReference type="PROSITE" id="PS51755"/>
    </source>
</evidence>
<dbReference type="PROSITE" id="PS51755">
    <property type="entry name" value="OMPR_PHOB"/>
    <property type="match status" value="1"/>
</dbReference>
<keyword evidence="2" id="KW-0802">TPR repeat</keyword>
<evidence type="ECO:0000256" key="3">
    <source>
        <dbReference type="PROSITE-ProRule" id="PRU01091"/>
    </source>
</evidence>
<reference evidence="5 6" key="1">
    <citation type="submission" date="2019-03" db="EMBL/GenBank/DDBJ databases">
        <title>Genomic Encyclopedia of Type Strains, Phase IV (KMG-IV): sequencing the most valuable type-strain genomes for metagenomic binning, comparative biology and taxonomic classification.</title>
        <authorList>
            <person name="Goeker M."/>
        </authorList>
    </citation>
    <scope>NUCLEOTIDE SEQUENCE [LARGE SCALE GENOMIC DNA]</scope>
    <source>
        <strain evidence="5 6">DSM 19610</strain>
    </source>
</reference>
<dbReference type="InterPro" id="IPR001867">
    <property type="entry name" value="OmpR/PhoB-type_DNA-bd"/>
</dbReference>
<dbReference type="PROSITE" id="PS50005">
    <property type="entry name" value="TPR"/>
    <property type="match status" value="1"/>
</dbReference>
<gene>
    <name evidence="5" type="ORF">DFR30_1932</name>
</gene>
<evidence type="ECO:0000256" key="1">
    <source>
        <dbReference type="ARBA" id="ARBA00023125"/>
    </source>
</evidence>
<dbReference type="InterPro" id="IPR011990">
    <property type="entry name" value="TPR-like_helical_dom_sf"/>
</dbReference>
<feature type="repeat" description="TPR" evidence="2">
    <location>
        <begin position="384"/>
        <end position="417"/>
    </location>
</feature>
<evidence type="ECO:0000256" key="2">
    <source>
        <dbReference type="PROSITE-ProRule" id="PRU00339"/>
    </source>
</evidence>
<feature type="domain" description="OmpR/PhoB-type" evidence="4">
    <location>
        <begin position="1"/>
        <end position="98"/>
    </location>
</feature>
<dbReference type="InterPro" id="IPR036388">
    <property type="entry name" value="WH-like_DNA-bd_sf"/>
</dbReference>
<dbReference type="EMBL" id="SMFX01000001">
    <property type="protein sequence ID" value="TCK18651.1"/>
    <property type="molecule type" value="Genomic_DNA"/>
</dbReference>
<dbReference type="Gene3D" id="1.25.40.10">
    <property type="entry name" value="Tetratricopeptide repeat domain"/>
    <property type="match status" value="1"/>
</dbReference>
<protein>
    <submittedName>
        <fullName evidence="5">Tetratricopeptide repeat protein</fullName>
    </submittedName>
</protein>
<dbReference type="InterPro" id="IPR019734">
    <property type="entry name" value="TPR_rpt"/>
</dbReference>
<dbReference type="AlphaFoldDB" id="A0A4R1HD92"/>
<organism evidence="5 6">
    <name type="scientific">Thiogranum longum</name>
    <dbReference type="NCBI Taxonomy" id="1537524"/>
    <lineage>
        <taxon>Bacteria</taxon>
        <taxon>Pseudomonadati</taxon>
        <taxon>Pseudomonadota</taxon>
        <taxon>Gammaproteobacteria</taxon>
        <taxon>Chromatiales</taxon>
        <taxon>Ectothiorhodospiraceae</taxon>
        <taxon>Thiogranum</taxon>
    </lineage>
</organism>
<evidence type="ECO:0000313" key="6">
    <source>
        <dbReference type="Proteomes" id="UP000295707"/>
    </source>
</evidence>
<feature type="DNA-binding region" description="OmpR/PhoB-type" evidence="3">
    <location>
        <begin position="1"/>
        <end position="98"/>
    </location>
</feature>
<dbReference type="RefSeq" id="WP_132972642.1">
    <property type="nucleotide sequence ID" value="NZ_SMFX01000001.1"/>
</dbReference>
<dbReference type="Proteomes" id="UP000295707">
    <property type="component" value="Unassembled WGS sequence"/>
</dbReference>